<dbReference type="InterPro" id="IPR056861">
    <property type="entry name" value="HMCN1-like_VWA"/>
</dbReference>
<keyword evidence="8" id="KW-1185">Reference proteome</keyword>
<dbReference type="PROSITE" id="PS50026">
    <property type="entry name" value="EGF_3"/>
    <property type="match status" value="2"/>
</dbReference>
<dbReference type="AlphaFoldDB" id="A0A914W2X9"/>
<keyword evidence="4 5" id="KW-1015">Disulfide bond</keyword>
<name>A0A914W2X9_9BILA</name>
<dbReference type="PROSITE" id="PS00022">
    <property type="entry name" value="EGF_1"/>
    <property type="match status" value="2"/>
</dbReference>
<dbReference type="InterPro" id="IPR052577">
    <property type="entry name" value="VWA7"/>
</dbReference>
<evidence type="ECO:0000256" key="1">
    <source>
        <dbReference type="ARBA" id="ARBA00004613"/>
    </source>
</evidence>
<dbReference type="InterPro" id="IPR036465">
    <property type="entry name" value="vWFA_dom_sf"/>
</dbReference>
<feature type="signal peptide" evidence="6">
    <location>
        <begin position="1"/>
        <end position="20"/>
    </location>
</feature>
<dbReference type="SUPFAM" id="SSF57196">
    <property type="entry name" value="EGF/Laminin"/>
    <property type="match status" value="1"/>
</dbReference>
<evidence type="ECO:0000313" key="8">
    <source>
        <dbReference type="Proteomes" id="UP000887566"/>
    </source>
</evidence>
<keyword evidence="5" id="KW-0245">EGF-like domain</keyword>
<feature type="disulfide bond" evidence="5">
    <location>
        <begin position="962"/>
        <end position="972"/>
    </location>
</feature>
<dbReference type="InterPro" id="IPR056862">
    <property type="entry name" value="VWA7_N"/>
</dbReference>
<feature type="domain" description="EGF-like" evidence="7">
    <location>
        <begin position="1006"/>
        <end position="1042"/>
    </location>
</feature>
<dbReference type="InterPro" id="IPR000742">
    <property type="entry name" value="EGF"/>
</dbReference>
<dbReference type="CDD" id="cd00054">
    <property type="entry name" value="EGF_CA"/>
    <property type="match status" value="1"/>
</dbReference>
<keyword evidence="2" id="KW-0964">Secreted</keyword>
<sequence length="1043" mass="110306">MLSTVLTVLFCFSTISLSQAFVSKHYSFESYIGPVLSGSYHHAGISRSAICRAQHDWLTSHTSANLSLPSPLSDDCPLLKWFEDGFPGSAAGDASNQAHQARRDIAEQAAKPGLDPALAFDPLYHFDADDRIHLSNQQLISTRNTMVSLANAGQYQGARQELGRALHALQSFYSHTNWLEQFGSVVNDKLGAQNDLGVSIASPATPTCRNCLKSELSATQLSQLNSFSAGLQEGSNTFWRPEFKADAVFSCSDNLIANSLLTTGYYSRDAIVSKPLNASKCSIGGGTDSSATSQATGGIGKDSASFLFSPHHELHSTAARVAHDASVAFLADVRKSVGDYNFGRLLGLAGQRVLGILMDTTGSMSSSITAAKAWAQQMVRNASASGDDTIYILTPFNDPAFGPYQQTTSAQQMLSWINPLSAGGGGDAPEKCFAALFLTLQQCPTQADLIVFTDAPTKDANLYPAIYALAVQKSARINFLVQGGHSLKMKLNNGTEVDREISKDSDIGNFDLYQALATATGGAYAVMGSGASEILNTTRIVDSAANMGVLVRQDKISGTAGGQWNFSVDGRLSSVEVVVSSVASLSTSRIHLIDPNGTESNHFLVSTATNVLLQANNPKQPGTWILRLDAGVSTSNVALLVRGASSISFTFSVTSPAENGRWPGLVPLSGKPLGGQTYFLTIDCDVCSTIESVQLRTCADNQLLATLPASQMEKAQIWFASALMPVTDAELCASFTGLDDLGLRYQRIARETVTPTQIKLEAQVINGTQSLFPMQTAVISFEVTNLGSSNSFTFQANDALNFVTDWSPKSATIAQNATVTGQISITGRGVPGQSSTIQVSASAAGSTLNTNFLSLTIMIIDPHPDVNPPICAILQTNQSACAAATDCNAALWVATVQYSDKDSGVGQVRQTSEDPSEITWSPFPSFNGTTNNINYTASAVGSCCLRHASLIVIDKVGLIGECDFEPPASSPCSGHGNVTCTCDFGYTGSNCESEIDFCSENVGGLQANTTLGSLCEPHGRCISTTAGAHCVCLPGFNGTVCEL</sequence>
<evidence type="ECO:0000313" key="9">
    <source>
        <dbReference type="WBParaSite" id="PSAMB.scaffold2937size20488.g19667.t1"/>
    </source>
</evidence>
<organism evidence="8 9">
    <name type="scientific">Plectus sambesii</name>
    <dbReference type="NCBI Taxonomy" id="2011161"/>
    <lineage>
        <taxon>Eukaryota</taxon>
        <taxon>Metazoa</taxon>
        <taxon>Ecdysozoa</taxon>
        <taxon>Nematoda</taxon>
        <taxon>Chromadorea</taxon>
        <taxon>Plectida</taxon>
        <taxon>Plectina</taxon>
        <taxon>Plectoidea</taxon>
        <taxon>Plectidae</taxon>
        <taxon>Plectus</taxon>
    </lineage>
</organism>
<dbReference type="GO" id="GO:0005509">
    <property type="term" value="F:calcium ion binding"/>
    <property type="evidence" value="ECO:0007669"/>
    <property type="project" value="InterPro"/>
</dbReference>
<comment type="caution">
    <text evidence="5">Lacks conserved residue(s) required for the propagation of feature annotation.</text>
</comment>
<dbReference type="Gene3D" id="3.40.50.410">
    <property type="entry name" value="von Willebrand factor, type A domain"/>
    <property type="match status" value="1"/>
</dbReference>
<keyword evidence="3 6" id="KW-0732">Signal</keyword>
<dbReference type="CDD" id="cd00198">
    <property type="entry name" value="vWFA"/>
    <property type="match status" value="1"/>
</dbReference>
<evidence type="ECO:0000256" key="2">
    <source>
        <dbReference type="ARBA" id="ARBA00022525"/>
    </source>
</evidence>
<dbReference type="Pfam" id="PF23619">
    <property type="entry name" value="Ig_VWA7"/>
    <property type="match status" value="1"/>
</dbReference>
<dbReference type="SUPFAM" id="SSF53300">
    <property type="entry name" value="vWA-like"/>
    <property type="match status" value="1"/>
</dbReference>
<feature type="domain" description="EGF-like" evidence="7">
    <location>
        <begin position="958"/>
        <end position="992"/>
    </location>
</feature>
<dbReference type="SMART" id="SM00181">
    <property type="entry name" value="EGF"/>
    <property type="match status" value="2"/>
</dbReference>
<dbReference type="PANTHER" id="PTHR14905:SF7">
    <property type="entry name" value="VON WILLEBRAND FACTOR A DOMAIN-CONTAINING PROTEIN 7"/>
    <property type="match status" value="1"/>
</dbReference>
<dbReference type="InterPro" id="IPR057615">
    <property type="entry name" value="Ig_VWA7"/>
</dbReference>
<evidence type="ECO:0000256" key="5">
    <source>
        <dbReference type="PROSITE-ProRule" id="PRU00076"/>
    </source>
</evidence>
<dbReference type="Pfam" id="PF25106">
    <property type="entry name" value="VWA_4"/>
    <property type="match status" value="1"/>
</dbReference>
<reference evidence="9" key="1">
    <citation type="submission" date="2022-11" db="UniProtKB">
        <authorList>
            <consortium name="WormBaseParasite"/>
        </authorList>
    </citation>
    <scope>IDENTIFICATION</scope>
</reference>
<feature type="chain" id="PRO_5037018613" evidence="6">
    <location>
        <begin position="21"/>
        <end position="1043"/>
    </location>
</feature>
<protein>
    <submittedName>
        <fullName evidence="9">EGF-like domain-containing protein</fullName>
    </submittedName>
</protein>
<dbReference type="WBParaSite" id="PSAMB.scaffold2937size20488.g19667.t1">
    <property type="protein sequence ID" value="PSAMB.scaffold2937size20488.g19667.t1"/>
    <property type="gene ID" value="PSAMB.scaffold2937size20488.g19667"/>
</dbReference>
<evidence type="ECO:0000256" key="4">
    <source>
        <dbReference type="ARBA" id="ARBA00023157"/>
    </source>
</evidence>
<evidence type="ECO:0000256" key="6">
    <source>
        <dbReference type="SAM" id="SignalP"/>
    </source>
</evidence>
<proteinExistence type="predicted"/>
<feature type="disulfide bond" evidence="5">
    <location>
        <begin position="982"/>
        <end position="991"/>
    </location>
</feature>
<dbReference type="SMART" id="SM00179">
    <property type="entry name" value="EGF_CA"/>
    <property type="match status" value="1"/>
</dbReference>
<evidence type="ECO:0000259" key="7">
    <source>
        <dbReference type="PROSITE" id="PS50026"/>
    </source>
</evidence>
<dbReference type="Gene3D" id="2.10.25.10">
    <property type="entry name" value="Laminin"/>
    <property type="match status" value="1"/>
</dbReference>
<dbReference type="Pfam" id="PF25107">
    <property type="entry name" value="VWA7_N"/>
    <property type="match status" value="2"/>
</dbReference>
<evidence type="ECO:0000256" key="3">
    <source>
        <dbReference type="ARBA" id="ARBA00022729"/>
    </source>
</evidence>
<accession>A0A914W2X9</accession>
<dbReference type="PANTHER" id="PTHR14905">
    <property type="entry name" value="NG37"/>
    <property type="match status" value="1"/>
</dbReference>
<feature type="disulfide bond" evidence="5">
    <location>
        <begin position="1032"/>
        <end position="1041"/>
    </location>
</feature>
<dbReference type="Proteomes" id="UP000887566">
    <property type="component" value="Unplaced"/>
</dbReference>
<dbReference type="InterPro" id="IPR001881">
    <property type="entry name" value="EGF-like_Ca-bd_dom"/>
</dbReference>
<dbReference type="PROSITE" id="PS01186">
    <property type="entry name" value="EGF_2"/>
    <property type="match status" value="2"/>
</dbReference>
<comment type="subcellular location">
    <subcellularLocation>
        <location evidence="1">Secreted</location>
    </subcellularLocation>
</comment>